<reference evidence="2 3" key="1">
    <citation type="journal article" date="2021" name="bioRxiv">
        <title>Chromosome-scale and haplotype-resolved genome assembly of a tetraploid potato cultivar.</title>
        <authorList>
            <person name="Sun H."/>
            <person name="Jiao W.-B."/>
            <person name="Krause K."/>
            <person name="Campoy J.A."/>
            <person name="Goel M."/>
            <person name="Folz-Donahue K."/>
            <person name="Kukat C."/>
            <person name="Huettel B."/>
            <person name="Schneeberger K."/>
        </authorList>
    </citation>
    <scope>NUCLEOTIDE SEQUENCE [LARGE SCALE GENOMIC DNA]</scope>
    <source>
        <strain evidence="2">SolTubOtavaFocal</strain>
        <tissue evidence="2">Leaves</tissue>
    </source>
</reference>
<comment type="caution">
    <text evidence="2">The sequence shown here is derived from an EMBL/GenBank/DDBJ whole genome shotgun (WGS) entry which is preliminary data.</text>
</comment>
<evidence type="ECO:0000256" key="1">
    <source>
        <dbReference type="SAM" id="MobiDB-lite"/>
    </source>
</evidence>
<organism evidence="2 3">
    <name type="scientific">Solanum tuberosum</name>
    <name type="common">Potato</name>
    <dbReference type="NCBI Taxonomy" id="4113"/>
    <lineage>
        <taxon>Eukaryota</taxon>
        <taxon>Viridiplantae</taxon>
        <taxon>Streptophyta</taxon>
        <taxon>Embryophyta</taxon>
        <taxon>Tracheophyta</taxon>
        <taxon>Spermatophyta</taxon>
        <taxon>Magnoliopsida</taxon>
        <taxon>eudicotyledons</taxon>
        <taxon>Gunneridae</taxon>
        <taxon>Pentapetalae</taxon>
        <taxon>asterids</taxon>
        <taxon>lamiids</taxon>
        <taxon>Solanales</taxon>
        <taxon>Solanaceae</taxon>
        <taxon>Solanoideae</taxon>
        <taxon>Solaneae</taxon>
        <taxon>Solanum</taxon>
    </lineage>
</organism>
<feature type="region of interest" description="Disordered" evidence="1">
    <location>
        <begin position="1"/>
        <end position="38"/>
    </location>
</feature>
<dbReference type="Proteomes" id="UP000826656">
    <property type="component" value="Unassembled WGS sequence"/>
</dbReference>
<evidence type="ECO:0000313" key="2">
    <source>
        <dbReference type="EMBL" id="KAH0760960.1"/>
    </source>
</evidence>
<gene>
    <name evidence="2" type="ORF">KY290_017033</name>
</gene>
<accession>A0ABQ7VD40</accession>
<evidence type="ECO:0000313" key="3">
    <source>
        <dbReference type="Proteomes" id="UP000826656"/>
    </source>
</evidence>
<dbReference type="EMBL" id="JAIVGD010000013">
    <property type="protein sequence ID" value="KAH0760960.1"/>
    <property type="molecule type" value="Genomic_DNA"/>
</dbReference>
<sequence length="59" mass="6508">MSPKHGPDGSPEYHPEPFYDGDDDADSRYNLRSKGKMTDKDEINGAANIMIPIENPEGS</sequence>
<name>A0ABQ7VD40_SOLTU</name>
<feature type="compositionally biased region" description="Basic and acidic residues" evidence="1">
    <location>
        <begin position="1"/>
        <end position="17"/>
    </location>
</feature>
<keyword evidence="3" id="KW-1185">Reference proteome</keyword>
<proteinExistence type="predicted"/>
<protein>
    <submittedName>
        <fullName evidence="2">Uncharacterized protein</fullName>
    </submittedName>
</protein>